<keyword evidence="8" id="KW-0448">Lipopolysaccharide biosynthesis</keyword>
<reference evidence="10" key="2">
    <citation type="submission" date="2020-09" db="EMBL/GenBank/DDBJ databases">
        <authorList>
            <person name="Sun Q."/>
            <person name="Zhou Y."/>
        </authorList>
    </citation>
    <scope>NUCLEOTIDE SEQUENCE</scope>
    <source>
        <strain evidence="10">CGMCC 1.12751</strain>
    </source>
</reference>
<evidence type="ECO:0000259" key="9">
    <source>
        <dbReference type="Pfam" id="PF04413"/>
    </source>
</evidence>
<dbReference type="GO" id="GO:0043842">
    <property type="term" value="F:Kdo transferase activity"/>
    <property type="evidence" value="ECO:0007669"/>
    <property type="project" value="UniProtKB-EC"/>
</dbReference>
<comment type="similarity">
    <text evidence="8">Belongs to the glycosyltransferase group 1 family.</text>
</comment>
<comment type="catalytic activity">
    <reaction evidence="6 8">
        <text>lipid IVA (E. coli) + CMP-3-deoxy-beta-D-manno-octulosonate = alpha-Kdo-(2-&gt;6)-lipid IVA (E. coli) + CMP + H(+)</text>
        <dbReference type="Rhea" id="RHEA:28066"/>
        <dbReference type="ChEBI" id="CHEBI:15378"/>
        <dbReference type="ChEBI" id="CHEBI:58603"/>
        <dbReference type="ChEBI" id="CHEBI:60364"/>
        <dbReference type="ChEBI" id="CHEBI:60377"/>
        <dbReference type="ChEBI" id="CHEBI:85987"/>
        <dbReference type="EC" id="2.4.99.12"/>
    </reaction>
</comment>
<gene>
    <name evidence="10" type="primary">kdtA</name>
    <name evidence="10" type="ORF">GCM10010976_01330</name>
</gene>
<dbReference type="GO" id="GO:0009245">
    <property type="term" value="P:lipid A biosynthetic process"/>
    <property type="evidence" value="ECO:0007669"/>
    <property type="project" value="TreeGrafter"/>
</dbReference>
<keyword evidence="4 8" id="KW-0808">Transferase</keyword>
<protein>
    <recommendedName>
        <fullName evidence="3 8">3-deoxy-D-manno-octulosonic acid transferase</fullName>
        <shortName evidence="8">Kdo transferase</shortName>
        <ecNumber evidence="2 8">2.4.99.12</ecNumber>
    </recommendedName>
    <alternativeName>
        <fullName evidence="5 8">Lipid IV(A) 3-deoxy-D-manno-octulosonic acid transferase</fullName>
    </alternativeName>
</protein>
<keyword evidence="8" id="KW-0472">Membrane</keyword>
<feature type="domain" description="3-deoxy-D-manno-octulosonic-acid transferase N-terminal" evidence="9">
    <location>
        <begin position="54"/>
        <end position="215"/>
    </location>
</feature>
<evidence type="ECO:0000256" key="8">
    <source>
        <dbReference type="RuleBase" id="RU365103"/>
    </source>
</evidence>
<evidence type="ECO:0000256" key="2">
    <source>
        <dbReference type="ARBA" id="ARBA00012621"/>
    </source>
</evidence>
<evidence type="ECO:0000256" key="1">
    <source>
        <dbReference type="ARBA" id="ARBA00004713"/>
    </source>
</evidence>
<dbReference type="AlphaFoldDB" id="A0A917GAH7"/>
<keyword evidence="8" id="KW-1133">Transmembrane helix</keyword>
<dbReference type="PANTHER" id="PTHR42755">
    <property type="entry name" value="3-DEOXY-MANNO-OCTULOSONATE CYTIDYLYLTRANSFERASE"/>
    <property type="match status" value="1"/>
</dbReference>
<dbReference type="EC" id="2.4.99.12" evidence="2 8"/>
<accession>A0A917GAH7</accession>
<keyword evidence="11" id="KW-1185">Reference proteome</keyword>
<name>A0A917GAH7_9FLAO</name>
<dbReference type="SUPFAM" id="SSF53756">
    <property type="entry name" value="UDP-Glycosyltransferase/glycogen phosphorylase"/>
    <property type="match status" value="1"/>
</dbReference>
<keyword evidence="8" id="KW-1003">Cell membrane</keyword>
<dbReference type="Proteomes" id="UP000625976">
    <property type="component" value="Unassembled WGS sequence"/>
</dbReference>
<dbReference type="PANTHER" id="PTHR42755:SF1">
    <property type="entry name" value="3-DEOXY-D-MANNO-OCTULOSONIC ACID TRANSFERASE, MITOCHONDRIAL-RELATED"/>
    <property type="match status" value="1"/>
</dbReference>
<feature type="transmembrane region" description="Helical" evidence="8">
    <location>
        <begin position="12"/>
        <end position="31"/>
    </location>
</feature>
<evidence type="ECO:0000256" key="4">
    <source>
        <dbReference type="ARBA" id="ARBA00022679"/>
    </source>
</evidence>
<evidence type="ECO:0000313" key="10">
    <source>
        <dbReference type="EMBL" id="GGG33347.1"/>
    </source>
</evidence>
<dbReference type="EMBL" id="BMFQ01000001">
    <property type="protein sequence ID" value="GGG33347.1"/>
    <property type="molecule type" value="Genomic_DNA"/>
</dbReference>
<comment type="pathway">
    <text evidence="1 8">Bacterial outer membrane biogenesis; LPS core biosynthesis.</text>
</comment>
<proteinExistence type="inferred from homology"/>
<feature type="active site" description="Proton acceptor" evidence="7">
    <location>
        <position position="69"/>
    </location>
</feature>
<dbReference type="InterPro" id="IPR039901">
    <property type="entry name" value="Kdotransferase"/>
</dbReference>
<reference evidence="10" key="1">
    <citation type="journal article" date="2014" name="Int. J. Syst. Evol. Microbiol.">
        <title>Complete genome sequence of Corynebacterium casei LMG S-19264T (=DSM 44701T), isolated from a smear-ripened cheese.</title>
        <authorList>
            <consortium name="US DOE Joint Genome Institute (JGI-PGF)"/>
            <person name="Walter F."/>
            <person name="Albersmeier A."/>
            <person name="Kalinowski J."/>
            <person name="Ruckert C."/>
        </authorList>
    </citation>
    <scope>NUCLEOTIDE SEQUENCE</scope>
    <source>
        <strain evidence="10">CGMCC 1.12751</strain>
    </source>
</reference>
<dbReference type="Gene3D" id="3.40.50.2000">
    <property type="entry name" value="Glycogen Phosphorylase B"/>
    <property type="match status" value="1"/>
</dbReference>
<evidence type="ECO:0000256" key="6">
    <source>
        <dbReference type="ARBA" id="ARBA00049183"/>
    </source>
</evidence>
<evidence type="ECO:0000256" key="3">
    <source>
        <dbReference type="ARBA" id="ARBA00019077"/>
    </source>
</evidence>
<dbReference type="InterPro" id="IPR038107">
    <property type="entry name" value="Glycos_transf_N_sf"/>
</dbReference>
<comment type="function">
    <text evidence="8">Involved in lipopolysaccharide (LPS) biosynthesis. Catalyzes the transfer of 3-deoxy-D-manno-octulosonate (Kdo) residue(s) from CMP-Kdo to lipid IV(A), the tetraacyldisaccharide-1,4'-bisphosphate precursor of lipid A.</text>
</comment>
<dbReference type="GO" id="GO:0009244">
    <property type="term" value="P:lipopolysaccharide core region biosynthetic process"/>
    <property type="evidence" value="ECO:0007669"/>
    <property type="project" value="UniProtKB-UniRule"/>
</dbReference>
<organism evidence="10 11">
    <name type="scientific">Bizionia arctica</name>
    <dbReference type="NCBI Taxonomy" id="1495645"/>
    <lineage>
        <taxon>Bacteria</taxon>
        <taxon>Pseudomonadati</taxon>
        <taxon>Bacteroidota</taxon>
        <taxon>Flavobacteriia</taxon>
        <taxon>Flavobacteriales</taxon>
        <taxon>Flavobacteriaceae</taxon>
        <taxon>Bizionia</taxon>
    </lineage>
</organism>
<evidence type="ECO:0000256" key="5">
    <source>
        <dbReference type="ARBA" id="ARBA00031445"/>
    </source>
</evidence>
<comment type="subcellular location">
    <subcellularLocation>
        <location evidence="8">Cell membrane</location>
    </subcellularLocation>
</comment>
<sequence>MYFSNKDLKLQVIYNISIYLTQLVLKFISFFNQKLKLGVLGRKDAFKILETHISQTDKTFWFHCASLGEYEQGLPVFKELRKTHPSHKIVLTFFSPSGYEIRKNTDIADVVVYLPLDTKANAKRFLDLVHPELTIFVKYDIWPNILIELKKRHLKAILISALFRENQIYFKFYGGFMKKALFAFQHIFTQDESSKDLLKTIDYNHVTVSGDTRFDRVFSQLEQNNHLGFIEQFKGDKLCFVAGSTWPEDEAFLVEYINSLETNTIKFIIAPHNIKATQIKKLKQSINKKTVLFTEKDLSTISSHQVLILDTIGLLTKVYSYANLAYVGGAVGKTGLHNTLEPAVFGIPIIIGENYNKFPEAKFMIKNQGMFTIKNTKELTQTIDNLRNSPKSIKTAGEANLNYIKNNRGAVIQILSFIRTYED</sequence>
<evidence type="ECO:0000256" key="7">
    <source>
        <dbReference type="PIRSR" id="PIRSR639901-1"/>
    </source>
</evidence>
<comment type="caution">
    <text evidence="10">The sequence shown here is derived from an EMBL/GenBank/DDBJ whole genome shotgun (WGS) entry which is preliminary data.</text>
</comment>
<dbReference type="Pfam" id="PF04413">
    <property type="entry name" value="Glycos_transf_N"/>
    <property type="match status" value="1"/>
</dbReference>
<dbReference type="InterPro" id="IPR007507">
    <property type="entry name" value="Glycos_transf_N"/>
</dbReference>
<dbReference type="GO" id="GO:0005886">
    <property type="term" value="C:plasma membrane"/>
    <property type="evidence" value="ECO:0007669"/>
    <property type="project" value="UniProtKB-SubCell"/>
</dbReference>
<evidence type="ECO:0000313" key="11">
    <source>
        <dbReference type="Proteomes" id="UP000625976"/>
    </source>
</evidence>
<dbReference type="Gene3D" id="3.40.50.11720">
    <property type="entry name" value="3-Deoxy-D-manno-octulosonic-acid transferase, N-terminal domain"/>
    <property type="match status" value="1"/>
</dbReference>
<keyword evidence="8" id="KW-0812">Transmembrane</keyword>